<organism evidence="1 2">
    <name type="scientific">Cardiocondyla obscurior</name>
    <dbReference type="NCBI Taxonomy" id="286306"/>
    <lineage>
        <taxon>Eukaryota</taxon>
        <taxon>Metazoa</taxon>
        <taxon>Ecdysozoa</taxon>
        <taxon>Arthropoda</taxon>
        <taxon>Hexapoda</taxon>
        <taxon>Insecta</taxon>
        <taxon>Pterygota</taxon>
        <taxon>Neoptera</taxon>
        <taxon>Endopterygota</taxon>
        <taxon>Hymenoptera</taxon>
        <taxon>Apocrita</taxon>
        <taxon>Aculeata</taxon>
        <taxon>Formicoidea</taxon>
        <taxon>Formicidae</taxon>
        <taxon>Myrmicinae</taxon>
        <taxon>Cardiocondyla</taxon>
    </lineage>
</organism>
<comment type="caution">
    <text evidence="1">The sequence shown here is derived from an EMBL/GenBank/DDBJ whole genome shotgun (WGS) entry which is preliminary data.</text>
</comment>
<evidence type="ECO:0000313" key="1">
    <source>
        <dbReference type="EMBL" id="KAL0111261.1"/>
    </source>
</evidence>
<sequence>MQNEQLRQLKLCIENTLKIKVDAMTIEKFIEKYNIMLKFTNLEELKDFNEKLSAGGEFLSDFKSSLKCLIQENMYKTLLIILKRLMDRRLAVQCTAVRISKDKYLFKDTTLYKVLFAFICTYCAAEGKSITEKEFTKALGSIFNNAKDWDGQRNARRLAIVRTTNINTERENEKET</sequence>
<dbReference type="Proteomes" id="UP001430953">
    <property type="component" value="Unassembled WGS sequence"/>
</dbReference>
<dbReference type="EMBL" id="JADYXP020000013">
    <property type="protein sequence ID" value="KAL0111261.1"/>
    <property type="molecule type" value="Genomic_DNA"/>
</dbReference>
<gene>
    <name evidence="1" type="ORF">PUN28_012867</name>
</gene>
<name>A0AAW2F5E3_9HYME</name>
<keyword evidence="2" id="KW-1185">Reference proteome</keyword>
<dbReference type="AlphaFoldDB" id="A0AAW2F5E3"/>
<reference evidence="1 2" key="1">
    <citation type="submission" date="2023-03" db="EMBL/GenBank/DDBJ databases">
        <title>High recombination rates correlate with genetic variation in Cardiocondyla obscurior ants.</title>
        <authorList>
            <person name="Errbii M."/>
        </authorList>
    </citation>
    <scope>NUCLEOTIDE SEQUENCE [LARGE SCALE GENOMIC DNA]</scope>
    <source>
        <strain evidence="1">Alpha-2009</strain>
        <tissue evidence="1">Whole body</tissue>
    </source>
</reference>
<protein>
    <submittedName>
        <fullName evidence="1">Uncharacterized protein</fullName>
    </submittedName>
</protein>
<proteinExistence type="predicted"/>
<accession>A0AAW2F5E3</accession>
<evidence type="ECO:0000313" key="2">
    <source>
        <dbReference type="Proteomes" id="UP001430953"/>
    </source>
</evidence>